<name>A0ABU7CE68_9TELE</name>
<evidence type="ECO:0000313" key="2">
    <source>
        <dbReference type="EMBL" id="MED6260570.1"/>
    </source>
</evidence>
<sequence>MPGTLPEEGVQATSLFKHPKIKLSRSPPLSAARSYLNRFLMIPPAGGEPTGGWPRVSCSGLAWPGRARSNPATRRSPMSPDPRPGPGGGDPGSYVPGDATCLVLVVLMKASDPLFV</sequence>
<accession>A0ABU7CE68</accession>
<dbReference type="Proteomes" id="UP001345963">
    <property type="component" value="Unassembled WGS sequence"/>
</dbReference>
<proteinExistence type="predicted"/>
<protein>
    <submittedName>
        <fullName evidence="2">Uncharacterized protein</fullName>
    </submittedName>
</protein>
<reference evidence="2 3" key="1">
    <citation type="submission" date="2021-07" db="EMBL/GenBank/DDBJ databases">
        <authorList>
            <person name="Palmer J.M."/>
        </authorList>
    </citation>
    <scope>NUCLEOTIDE SEQUENCE [LARGE SCALE GENOMIC DNA]</scope>
    <source>
        <strain evidence="2 3">AT_MEX2019</strain>
        <tissue evidence="2">Muscle</tissue>
    </source>
</reference>
<dbReference type="EMBL" id="JAHUTI010089020">
    <property type="protein sequence ID" value="MED6260570.1"/>
    <property type="molecule type" value="Genomic_DNA"/>
</dbReference>
<organism evidence="2 3">
    <name type="scientific">Ataeniobius toweri</name>
    <dbReference type="NCBI Taxonomy" id="208326"/>
    <lineage>
        <taxon>Eukaryota</taxon>
        <taxon>Metazoa</taxon>
        <taxon>Chordata</taxon>
        <taxon>Craniata</taxon>
        <taxon>Vertebrata</taxon>
        <taxon>Euteleostomi</taxon>
        <taxon>Actinopterygii</taxon>
        <taxon>Neopterygii</taxon>
        <taxon>Teleostei</taxon>
        <taxon>Neoteleostei</taxon>
        <taxon>Acanthomorphata</taxon>
        <taxon>Ovalentaria</taxon>
        <taxon>Atherinomorphae</taxon>
        <taxon>Cyprinodontiformes</taxon>
        <taxon>Goodeidae</taxon>
        <taxon>Ataeniobius</taxon>
    </lineage>
</organism>
<keyword evidence="3" id="KW-1185">Reference proteome</keyword>
<feature type="region of interest" description="Disordered" evidence="1">
    <location>
        <begin position="51"/>
        <end position="94"/>
    </location>
</feature>
<comment type="caution">
    <text evidence="2">The sequence shown here is derived from an EMBL/GenBank/DDBJ whole genome shotgun (WGS) entry which is preliminary data.</text>
</comment>
<evidence type="ECO:0000313" key="3">
    <source>
        <dbReference type="Proteomes" id="UP001345963"/>
    </source>
</evidence>
<evidence type="ECO:0000256" key="1">
    <source>
        <dbReference type="SAM" id="MobiDB-lite"/>
    </source>
</evidence>
<gene>
    <name evidence="2" type="ORF">ATANTOWER_023005</name>
</gene>